<protein>
    <submittedName>
        <fullName evidence="1">3666_t:CDS:1</fullName>
    </submittedName>
</protein>
<organism evidence="1 2">
    <name type="scientific">Racocetra fulgida</name>
    <dbReference type="NCBI Taxonomy" id="60492"/>
    <lineage>
        <taxon>Eukaryota</taxon>
        <taxon>Fungi</taxon>
        <taxon>Fungi incertae sedis</taxon>
        <taxon>Mucoromycota</taxon>
        <taxon>Glomeromycotina</taxon>
        <taxon>Glomeromycetes</taxon>
        <taxon>Diversisporales</taxon>
        <taxon>Gigasporaceae</taxon>
        <taxon>Racocetra</taxon>
    </lineage>
</organism>
<keyword evidence="2" id="KW-1185">Reference proteome</keyword>
<name>A0A9N9J9J1_9GLOM</name>
<evidence type="ECO:0000313" key="1">
    <source>
        <dbReference type="EMBL" id="CAG8770897.1"/>
    </source>
</evidence>
<gene>
    <name evidence="1" type="ORF">RFULGI_LOCUS15051</name>
</gene>
<dbReference type="OrthoDB" id="2385940at2759"/>
<accession>A0A9N9J9J1</accession>
<dbReference type="AlphaFoldDB" id="A0A9N9J9J1"/>
<sequence length="187" mass="21552">MESFLTSYTSISDITIFTTLCKRIETGEWTGDKEKELRNFKETLDRVINHLENVKDSKRLEQLNKFREGGLLKQRLSKKFKLSTNTILKGICKDFITKEQEKHNKPSQKCGDAVFGEFLDKPERLQKLTTQMLVVLSRVWSSPKWKANTASLASTERKGSNQQARRSDYLIVANVNSIEVEIGYLET</sequence>
<dbReference type="Proteomes" id="UP000789396">
    <property type="component" value="Unassembled WGS sequence"/>
</dbReference>
<feature type="non-terminal residue" evidence="1">
    <location>
        <position position="1"/>
    </location>
</feature>
<reference evidence="1" key="1">
    <citation type="submission" date="2021-06" db="EMBL/GenBank/DDBJ databases">
        <authorList>
            <person name="Kallberg Y."/>
            <person name="Tangrot J."/>
            <person name="Rosling A."/>
        </authorList>
    </citation>
    <scope>NUCLEOTIDE SEQUENCE</scope>
    <source>
        <strain evidence="1">IN212</strain>
    </source>
</reference>
<dbReference type="EMBL" id="CAJVPZ010046392">
    <property type="protein sequence ID" value="CAG8770897.1"/>
    <property type="molecule type" value="Genomic_DNA"/>
</dbReference>
<comment type="caution">
    <text evidence="1">The sequence shown here is derived from an EMBL/GenBank/DDBJ whole genome shotgun (WGS) entry which is preliminary data.</text>
</comment>
<proteinExistence type="predicted"/>
<evidence type="ECO:0000313" key="2">
    <source>
        <dbReference type="Proteomes" id="UP000789396"/>
    </source>
</evidence>